<evidence type="ECO:0000259" key="1">
    <source>
        <dbReference type="PROSITE" id="PS51819"/>
    </source>
</evidence>
<dbReference type="EMBL" id="BAAARE010000004">
    <property type="protein sequence ID" value="GAA2475162.1"/>
    <property type="molecule type" value="Genomic_DNA"/>
</dbReference>
<evidence type="ECO:0000313" key="2">
    <source>
        <dbReference type="EMBL" id="GAA2475162.1"/>
    </source>
</evidence>
<dbReference type="InterPro" id="IPR004360">
    <property type="entry name" value="Glyas_Fos-R_dOase_dom"/>
</dbReference>
<dbReference type="Gene3D" id="3.10.180.10">
    <property type="entry name" value="2,3-Dihydroxybiphenyl 1,2-Dioxygenase, domain 1"/>
    <property type="match status" value="1"/>
</dbReference>
<evidence type="ECO:0000313" key="3">
    <source>
        <dbReference type="Proteomes" id="UP001500730"/>
    </source>
</evidence>
<dbReference type="SUPFAM" id="SSF54593">
    <property type="entry name" value="Glyoxalase/Bleomycin resistance protein/Dihydroxybiphenyl dioxygenase"/>
    <property type="match status" value="1"/>
</dbReference>
<keyword evidence="3" id="KW-1185">Reference proteome</keyword>
<dbReference type="InterPro" id="IPR029068">
    <property type="entry name" value="Glyas_Bleomycin-R_OHBP_Dase"/>
</dbReference>
<dbReference type="InterPro" id="IPR037523">
    <property type="entry name" value="VOC_core"/>
</dbReference>
<reference evidence="3" key="1">
    <citation type="journal article" date="2019" name="Int. J. Syst. Evol. Microbiol.">
        <title>The Global Catalogue of Microorganisms (GCM) 10K type strain sequencing project: providing services to taxonomists for standard genome sequencing and annotation.</title>
        <authorList>
            <consortium name="The Broad Institute Genomics Platform"/>
            <consortium name="The Broad Institute Genome Sequencing Center for Infectious Disease"/>
            <person name="Wu L."/>
            <person name="Ma J."/>
        </authorList>
    </citation>
    <scope>NUCLEOTIDE SEQUENCE [LARGE SCALE GENOMIC DNA]</scope>
    <source>
        <strain evidence="3">JCM 16259</strain>
    </source>
</reference>
<dbReference type="Pfam" id="PF00903">
    <property type="entry name" value="Glyoxalase"/>
    <property type="match status" value="1"/>
</dbReference>
<comment type="caution">
    <text evidence="2">The sequence shown here is derived from an EMBL/GenBank/DDBJ whole genome shotgun (WGS) entry which is preliminary data.</text>
</comment>
<accession>A0ABP5YAP9</accession>
<dbReference type="PANTHER" id="PTHR36437">
    <property type="entry name" value="GLYOXALASE/BLEOMYCIN RESISTANCE PROTEIN/DIOXYGENASE"/>
    <property type="match status" value="1"/>
</dbReference>
<dbReference type="PROSITE" id="PS51819">
    <property type="entry name" value="VOC"/>
    <property type="match status" value="1"/>
</dbReference>
<feature type="domain" description="VOC" evidence="1">
    <location>
        <begin position="25"/>
        <end position="137"/>
    </location>
</feature>
<organism evidence="2 3">
    <name type="scientific">Terrabacter carboxydivorans</name>
    <dbReference type="NCBI Taxonomy" id="619730"/>
    <lineage>
        <taxon>Bacteria</taxon>
        <taxon>Bacillati</taxon>
        <taxon>Actinomycetota</taxon>
        <taxon>Actinomycetes</taxon>
        <taxon>Micrococcales</taxon>
        <taxon>Intrasporangiaceae</taxon>
        <taxon>Terrabacter</taxon>
    </lineage>
</organism>
<name>A0ABP5YAP9_9MICO</name>
<sequence>MRRNGFGGGGAVAYPAAMSSPIQRRVGQVFVPVRDMTAAIRWYAAVLGFEPGVTSHEGTIYDIPTDGETRLALDANRPDFDAGGPPRFFLWTHDMAATIEHLHRLDVRITSDVQDIGSVFFVQFEDPDGNALMVCQRA</sequence>
<proteinExistence type="predicted"/>
<gene>
    <name evidence="2" type="ORF">GCM10009858_10630</name>
</gene>
<dbReference type="Proteomes" id="UP001500730">
    <property type="component" value="Unassembled WGS sequence"/>
</dbReference>
<protein>
    <recommendedName>
        <fullName evidence="1">VOC domain-containing protein</fullName>
    </recommendedName>
</protein>
<dbReference type="PANTHER" id="PTHR36437:SF2">
    <property type="entry name" value="GLYOXALASE_BLEOMYCIN RESISTANCE PROTEIN_DIOXYGENASE"/>
    <property type="match status" value="1"/>
</dbReference>